<feature type="region of interest" description="Disordered" evidence="2">
    <location>
        <begin position="761"/>
        <end position="812"/>
    </location>
</feature>
<evidence type="ECO:0000313" key="3">
    <source>
        <dbReference type="EMBL" id="CAK0839212.1"/>
    </source>
</evidence>
<feature type="compositionally biased region" description="Low complexity" evidence="2">
    <location>
        <begin position="763"/>
        <end position="783"/>
    </location>
</feature>
<protein>
    <submittedName>
        <fullName evidence="3">Uncharacterized protein</fullName>
    </submittedName>
</protein>
<organism evidence="3 4">
    <name type="scientific">Prorocentrum cordatum</name>
    <dbReference type="NCBI Taxonomy" id="2364126"/>
    <lineage>
        <taxon>Eukaryota</taxon>
        <taxon>Sar</taxon>
        <taxon>Alveolata</taxon>
        <taxon>Dinophyceae</taxon>
        <taxon>Prorocentrales</taxon>
        <taxon>Prorocentraceae</taxon>
        <taxon>Prorocentrum</taxon>
    </lineage>
</organism>
<evidence type="ECO:0000256" key="2">
    <source>
        <dbReference type="SAM" id="MobiDB-lite"/>
    </source>
</evidence>
<comment type="caution">
    <text evidence="3">The sequence shown here is derived from an EMBL/GenBank/DDBJ whole genome shotgun (WGS) entry which is preliminary data.</text>
</comment>
<dbReference type="PANTHER" id="PTHR12460:SF38">
    <property type="entry name" value="KINETOPLAST-ASSOCIATED PROTEIN-LIKE PROTEIN"/>
    <property type="match status" value="1"/>
</dbReference>
<reference evidence="3" key="1">
    <citation type="submission" date="2023-10" db="EMBL/GenBank/DDBJ databases">
        <authorList>
            <person name="Chen Y."/>
            <person name="Shah S."/>
            <person name="Dougan E. K."/>
            <person name="Thang M."/>
            <person name="Chan C."/>
        </authorList>
    </citation>
    <scope>NUCLEOTIDE SEQUENCE [LARGE SCALE GENOMIC DNA]</scope>
</reference>
<sequence>MSEDTLPDTASEFKGMDVSALVTWHRQEIVDAFGEQAEALMAEAGIPPGEPEGVDHTPTAAQLAGDAAEEAAAMRPVEPAAPGCAPPSGWIVPRSKRARLAAQPELLALEAQQVEGEEAKADVARIEQAKAEARAAAFEQAKAAALQEAQADALHEARREAAAKAVEDALEQAKAEALQEAQAEIEQIRAQALEQARDEALQKAKADALEAAQQAKAEAIQQAKAEALQRARLQVAAEAAEAARAGGAPTAAADAPEPPLGAGAAGDPAEEVADEAAEREEQKKKLHRVIDCKARKRQRGGGISPDDEAQAIIDEAEAKRQATMIFNERKRVMAQKLAYEQEEKEKAEALMLEAEVDEYEATRNQRWEVASTTASDDRRLSGCNQHDVDTDSEYSETPCVPELPTFEFAMSEREKEQQAKDRLDELHEVPYPDSVDHGDVPQPSPMTPAATSVRSASLPRAEPLAAGESSGSTPQASAPARGTESPWAAGSAAAYPPAQPPAQPQPQPAQPPQPAPDAPMAPATDKETLRQQVVQQMDRVNDAAKVLASCAPEKFVLEDAAQKAEVSISQLCHSDLVRKMKALHQADQELSMDAKQKALAEEDVFWEGMKAHDFKFGTACTSGNSIAGRWARALRADAALAAEYRAKEGYLQKADFRAAWAKGKYDKHQVARGRSKDEKHSKSEIRNGTCVSLGRLAWLEGGGSSGMKIAVRYATNCVIMGGIWCSWDEMGEVLKYLHVQHSVRDEFKRSWRAWEDWAEQPTAHASAEGDAAAQSAPAATPSRAGGGGDGDGGIPARVISRKPDDNGRKFKELKTSYQKATSECNTILRMVKSDPDWCWADNDVVMGPLRSADSKVHEILKQDRDLASCLAGQFANLKSTLGDEKVQAVLGRAVFALKEPVEALDHECRLLIAQHNSRVRLVSLPEKANLKKARKTFTFVDVEMPARVQGRAERTYHTIPIALAYNSLADEFDQNLWMRENLENGSVDRASHLANRSYLSSPNVQEALASGKNYPLPIAFYCDGVRFAAMQSRPDSILGISITNLLSNKRHLVAAVRTGDMCTCGCGGWCSIYTVLRAVAWQLRALKDGFSPAAKPDGSARDDEKDASRALGFTAAMVYAKGDWSEFAKTFGLSNWRTFHNPCPCCPAPSSCLHFVIPGMLDASGVTYEDRAAADYEQSCLACERHVNVLDNRQRSEIVRLLKYHPDEIGKGRCLITALPEFGLLAGDRLEPGAIMATKAAETALLLDFAVHQLKKWGDRIHGSSDLLTACKSLQAWLDVCRRAPLVLEADYYQELLDNAVRFCVRAENAGIAFTPKFHLFCHMSVRSWNLGNPSWYSTFVDETLNLALRQAASRAHRRRLGQTVFSCFNVCGYLGTAKNIYAAPPERGAQQGRGRCADCSDSDTCEPIAPAAGDSSLEMVHVLSPGWSVHLTVTTGRHQFSSELLGSAGQAPLAPAGRRGAGCGPALPAASARAARKSGGIGRCSRVAHRGARRTTPEGPERGTRRAPWRERRSGCELCAVAGRAGGAAMPAVGRREYLEYGRGSLSRCRAIAPGAVFSEDGGAARRVGAGAGSAAAVQRAPRSEPAFFAAPWQGLAPIASQRGECTRTANRATAVAGRRGAWAAMVAREALQLIEWQLVNVGQGGRHVFAGVHGEVPAPPAAGGVTSASMERLSFWLLGALVEEGCQRRGCTLLPAQCGTVDD</sequence>
<proteinExistence type="predicted"/>
<feature type="region of interest" description="Disordered" evidence="2">
    <location>
        <begin position="370"/>
        <end position="399"/>
    </location>
</feature>
<dbReference type="EMBL" id="CAUYUJ010014278">
    <property type="protein sequence ID" value="CAK0839212.1"/>
    <property type="molecule type" value="Genomic_DNA"/>
</dbReference>
<name>A0ABN9T2K8_9DINO</name>
<feature type="compositionally biased region" description="Low complexity" evidence="2">
    <location>
        <begin position="246"/>
        <end position="267"/>
    </location>
</feature>
<gene>
    <name evidence="3" type="ORF">PCOR1329_LOCUS34945</name>
</gene>
<keyword evidence="4" id="KW-1185">Reference proteome</keyword>
<feature type="compositionally biased region" description="Basic and acidic residues" evidence="2">
    <location>
        <begin position="1496"/>
        <end position="1510"/>
    </location>
</feature>
<feature type="coiled-coil region" evidence="1">
    <location>
        <begin position="109"/>
        <end position="229"/>
    </location>
</feature>
<feature type="compositionally biased region" description="Acidic residues" evidence="2">
    <location>
        <begin position="268"/>
        <end position="278"/>
    </location>
</feature>
<feature type="region of interest" description="Disordered" evidence="2">
    <location>
        <begin position="1479"/>
        <end position="1510"/>
    </location>
</feature>
<dbReference type="Proteomes" id="UP001189429">
    <property type="component" value="Unassembled WGS sequence"/>
</dbReference>
<feature type="compositionally biased region" description="Gly residues" evidence="2">
    <location>
        <begin position="784"/>
        <end position="793"/>
    </location>
</feature>
<evidence type="ECO:0000313" key="4">
    <source>
        <dbReference type="Proteomes" id="UP001189429"/>
    </source>
</evidence>
<keyword evidence="1" id="KW-0175">Coiled coil</keyword>
<accession>A0ABN9T2K8</accession>
<feature type="compositionally biased region" description="Basic and acidic residues" evidence="2">
    <location>
        <begin position="411"/>
        <end position="439"/>
    </location>
</feature>
<feature type="compositionally biased region" description="Pro residues" evidence="2">
    <location>
        <begin position="497"/>
        <end position="519"/>
    </location>
</feature>
<feature type="compositionally biased region" description="Low complexity" evidence="2">
    <location>
        <begin position="486"/>
        <end position="496"/>
    </location>
</feature>
<feature type="compositionally biased region" description="Basic and acidic residues" evidence="2">
    <location>
        <begin position="801"/>
        <end position="812"/>
    </location>
</feature>
<dbReference type="PANTHER" id="PTHR12460">
    <property type="entry name" value="CYCLIN-DEPENDENT KINASE INHIBITOR-RELATED PROTEIN"/>
    <property type="match status" value="1"/>
</dbReference>
<feature type="region of interest" description="Disordered" evidence="2">
    <location>
        <begin position="246"/>
        <end position="285"/>
    </location>
</feature>
<evidence type="ECO:0000256" key="1">
    <source>
        <dbReference type="SAM" id="Coils"/>
    </source>
</evidence>
<feature type="region of interest" description="Disordered" evidence="2">
    <location>
        <begin position="411"/>
        <end position="529"/>
    </location>
</feature>